<evidence type="ECO:0000256" key="4">
    <source>
        <dbReference type="ARBA" id="ARBA00023180"/>
    </source>
</evidence>
<reference evidence="7 8" key="1">
    <citation type="submission" date="2019-02" db="EMBL/GenBank/DDBJ databases">
        <title>Genome sequencing of the rare red list fungi Phellinidium pouzarii.</title>
        <authorList>
            <person name="Buettner E."/>
            <person name="Kellner H."/>
        </authorList>
    </citation>
    <scope>NUCLEOTIDE SEQUENCE [LARGE SCALE GENOMIC DNA]</scope>
    <source>
        <strain evidence="7 8">DSM 108285</strain>
    </source>
</reference>
<protein>
    <recommendedName>
        <fullName evidence="6">VPS10 domain-containing protein</fullName>
    </recommendedName>
</protein>
<evidence type="ECO:0000256" key="2">
    <source>
        <dbReference type="ARBA" id="ARBA00022737"/>
    </source>
</evidence>
<evidence type="ECO:0000256" key="1">
    <source>
        <dbReference type="ARBA" id="ARBA00004370"/>
    </source>
</evidence>
<dbReference type="Gene3D" id="2.130.10.10">
    <property type="entry name" value="YVTN repeat-like/Quinoprotein amine dehydrogenase"/>
    <property type="match status" value="1"/>
</dbReference>
<keyword evidence="5" id="KW-0732">Signal</keyword>
<keyword evidence="3" id="KW-0472">Membrane</keyword>
<dbReference type="InterPro" id="IPR006581">
    <property type="entry name" value="VPS10"/>
</dbReference>
<feature type="chain" id="PRO_5020876185" description="VPS10 domain-containing protein" evidence="5">
    <location>
        <begin position="30"/>
        <end position="529"/>
    </location>
</feature>
<dbReference type="CDD" id="cd15482">
    <property type="entry name" value="Sialidase_non-viral"/>
    <property type="match status" value="1"/>
</dbReference>
<dbReference type="GO" id="GO:0016020">
    <property type="term" value="C:membrane"/>
    <property type="evidence" value="ECO:0007669"/>
    <property type="project" value="UniProtKB-SubCell"/>
</dbReference>
<dbReference type="GO" id="GO:0005794">
    <property type="term" value="C:Golgi apparatus"/>
    <property type="evidence" value="ECO:0007669"/>
    <property type="project" value="TreeGrafter"/>
</dbReference>
<dbReference type="Pfam" id="PF15902">
    <property type="entry name" value="Sortilin-Vps10"/>
    <property type="match status" value="2"/>
</dbReference>
<dbReference type="GO" id="GO:0006896">
    <property type="term" value="P:Golgi to vacuole transport"/>
    <property type="evidence" value="ECO:0007669"/>
    <property type="project" value="TreeGrafter"/>
</dbReference>
<dbReference type="InterPro" id="IPR015943">
    <property type="entry name" value="WD40/YVTN_repeat-like_dom_sf"/>
</dbReference>
<dbReference type="AlphaFoldDB" id="A0A4V3XBX8"/>
<evidence type="ECO:0000313" key="8">
    <source>
        <dbReference type="Proteomes" id="UP000308199"/>
    </source>
</evidence>
<dbReference type="GO" id="GO:0006623">
    <property type="term" value="P:protein targeting to vacuole"/>
    <property type="evidence" value="ECO:0007669"/>
    <property type="project" value="TreeGrafter"/>
</dbReference>
<name>A0A4V3XBX8_9AGAM</name>
<keyword evidence="2" id="KW-0677">Repeat</keyword>
<dbReference type="OrthoDB" id="443634at2759"/>
<keyword evidence="8" id="KW-1185">Reference proteome</keyword>
<organism evidence="7 8">
    <name type="scientific">Phellinidium pouzarii</name>
    <dbReference type="NCBI Taxonomy" id="167371"/>
    <lineage>
        <taxon>Eukaryota</taxon>
        <taxon>Fungi</taxon>
        <taxon>Dikarya</taxon>
        <taxon>Basidiomycota</taxon>
        <taxon>Agaricomycotina</taxon>
        <taxon>Agaricomycetes</taxon>
        <taxon>Hymenochaetales</taxon>
        <taxon>Hymenochaetaceae</taxon>
        <taxon>Phellinidium</taxon>
    </lineage>
</organism>
<proteinExistence type="predicted"/>
<evidence type="ECO:0000256" key="5">
    <source>
        <dbReference type="SAM" id="SignalP"/>
    </source>
</evidence>
<dbReference type="PANTHER" id="PTHR12106:SF27">
    <property type="entry name" value="SORTILIN-RELATED RECEPTOR"/>
    <property type="match status" value="1"/>
</dbReference>
<dbReference type="Proteomes" id="UP000308199">
    <property type="component" value="Unassembled WGS sequence"/>
</dbReference>
<dbReference type="GO" id="GO:0006895">
    <property type="term" value="P:Golgi to endosome transport"/>
    <property type="evidence" value="ECO:0007669"/>
    <property type="project" value="TreeGrafter"/>
</dbReference>
<dbReference type="GO" id="GO:0005829">
    <property type="term" value="C:cytosol"/>
    <property type="evidence" value="ECO:0007669"/>
    <property type="project" value="GOC"/>
</dbReference>
<dbReference type="InterPro" id="IPR050310">
    <property type="entry name" value="VPS10-sortilin"/>
</dbReference>
<dbReference type="EMBL" id="SGPK01000426">
    <property type="protein sequence ID" value="THH03693.1"/>
    <property type="molecule type" value="Genomic_DNA"/>
</dbReference>
<evidence type="ECO:0000313" key="7">
    <source>
        <dbReference type="EMBL" id="THH03693.1"/>
    </source>
</evidence>
<comment type="caution">
    <text evidence="7">The sequence shown here is derived from an EMBL/GenBank/DDBJ whole genome shotgun (WGS) entry which is preliminary data.</text>
</comment>
<dbReference type="InterPro" id="IPR031777">
    <property type="entry name" value="Sortilin_C"/>
</dbReference>
<dbReference type="PANTHER" id="PTHR12106">
    <property type="entry name" value="SORTILIN RELATED"/>
    <property type="match status" value="1"/>
</dbReference>
<comment type="subcellular location">
    <subcellularLocation>
        <location evidence="1">Membrane</location>
    </subcellularLocation>
</comment>
<gene>
    <name evidence="7" type="ORF">EW145_g6082</name>
</gene>
<evidence type="ECO:0000256" key="3">
    <source>
        <dbReference type="ARBA" id="ARBA00023136"/>
    </source>
</evidence>
<feature type="domain" description="VPS10" evidence="6">
    <location>
        <begin position="54"/>
        <end position="526"/>
    </location>
</feature>
<dbReference type="SMART" id="SM00602">
    <property type="entry name" value="VPS10"/>
    <property type="match status" value="1"/>
</dbReference>
<accession>A0A4V3XBX8</accession>
<dbReference type="Pfam" id="PF15901">
    <property type="entry name" value="Sortilin_C"/>
    <property type="match status" value="1"/>
</dbReference>
<dbReference type="SUPFAM" id="SSF110296">
    <property type="entry name" value="Oligoxyloglucan reducing end-specific cellobiohydrolase"/>
    <property type="match status" value="1"/>
</dbReference>
<feature type="signal peptide" evidence="5">
    <location>
        <begin position="1"/>
        <end position="29"/>
    </location>
</feature>
<sequence>MPQKHWQTLPVCRLFRLLLGLTLVSVARAQDPHITYSKFTRLPRSLNIFEDATSMLYHNMIERNVYVSHDDGKSWSRTNIPLGEASEIVLHPYDNRYAFILSRNTTHYRTSDRGRTWQTFTVSTNPVFYNIENPVLSFHVGPASSGYILFSGRKCDERFKCHSETYYTRDAFSTEPTLLLPQSEGCKFAHSSKELIHDLPHDYIFCTVLHGSGPQLRFSSLIASNDFFETDHRIVDIGTGQKYFNSLSFTGKFASFQASEHDSGETQLYVSLDPREWSQTPLPMKNGYISKSMNQQNTEKLVVASVDIFHGGGGSTWNRVLPPAQDASHIGCDPSSAESCSLHLYNFDILRRLSLSDVTHVTRTSALGLVLGVGSIGSYRKLYIESDTFLSTDAGLTWRMIRKGPHKYAIADHGSVLVLVEDIDEVDEVLYSNDDGRSWQTFTLERKLRPAVLTSVANSTSQKFILVGVLTSENKTNSAETIVVYLDFAPLRGQQCKDDDFEKWYIQDNKRNGLKLTESLVEMVFPPQT</sequence>
<evidence type="ECO:0000259" key="6">
    <source>
        <dbReference type="SMART" id="SM00602"/>
    </source>
</evidence>
<keyword evidence="4" id="KW-0325">Glycoprotein</keyword>
<dbReference type="InterPro" id="IPR031778">
    <property type="entry name" value="Sortilin_N"/>
</dbReference>